<comment type="caution">
    <text evidence="2">The sequence shown here is derived from an EMBL/GenBank/DDBJ whole genome shotgun (WGS) entry which is preliminary data.</text>
</comment>
<name>A0A8H7TUP0_BIOOC</name>
<evidence type="ECO:0000313" key="3">
    <source>
        <dbReference type="Proteomes" id="UP000616885"/>
    </source>
</evidence>
<sequence length="109" mass="12348">MSLQRESNVEHPPNHISRPPTLPFLVCREAFVLPAKMTPLPPSALWLPKPSPFDLLEFRKGNAVQRAQSMSLRPSTRKIRPPHHGALVHSRLTPDGSSTPDYFRFISFL</sequence>
<reference evidence="2" key="1">
    <citation type="submission" date="2020-10" db="EMBL/GenBank/DDBJ databases">
        <title>High-Quality Genome Resource of Clonostachys rosea strain S41 by Oxford Nanopore Long-Read Sequencing.</title>
        <authorList>
            <person name="Wang H."/>
        </authorList>
    </citation>
    <scope>NUCLEOTIDE SEQUENCE</scope>
    <source>
        <strain evidence="2">S41</strain>
    </source>
</reference>
<evidence type="ECO:0000313" key="2">
    <source>
        <dbReference type="EMBL" id="KAF9757499.1"/>
    </source>
</evidence>
<dbReference type="AlphaFoldDB" id="A0A8H7TUP0"/>
<gene>
    <name evidence="2" type="ORF">IM811_008443</name>
</gene>
<proteinExistence type="predicted"/>
<feature type="region of interest" description="Disordered" evidence="1">
    <location>
        <begin position="1"/>
        <end position="20"/>
    </location>
</feature>
<protein>
    <submittedName>
        <fullName evidence="2">Uncharacterized protein</fullName>
    </submittedName>
</protein>
<feature type="region of interest" description="Disordered" evidence="1">
    <location>
        <begin position="66"/>
        <end position="93"/>
    </location>
</feature>
<dbReference type="EMBL" id="JADCTT010000002">
    <property type="protein sequence ID" value="KAF9757499.1"/>
    <property type="molecule type" value="Genomic_DNA"/>
</dbReference>
<accession>A0A8H7TUP0</accession>
<evidence type="ECO:0000256" key="1">
    <source>
        <dbReference type="SAM" id="MobiDB-lite"/>
    </source>
</evidence>
<dbReference type="Proteomes" id="UP000616885">
    <property type="component" value="Unassembled WGS sequence"/>
</dbReference>
<organism evidence="2 3">
    <name type="scientific">Bionectria ochroleuca</name>
    <name type="common">Gliocladium roseum</name>
    <dbReference type="NCBI Taxonomy" id="29856"/>
    <lineage>
        <taxon>Eukaryota</taxon>
        <taxon>Fungi</taxon>
        <taxon>Dikarya</taxon>
        <taxon>Ascomycota</taxon>
        <taxon>Pezizomycotina</taxon>
        <taxon>Sordariomycetes</taxon>
        <taxon>Hypocreomycetidae</taxon>
        <taxon>Hypocreales</taxon>
        <taxon>Bionectriaceae</taxon>
        <taxon>Clonostachys</taxon>
    </lineage>
</organism>